<dbReference type="EMBL" id="KL978324">
    <property type="protein sequence ID" value="KFK23509.1"/>
    <property type="molecule type" value="Genomic_DNA"/>
</dbReference>
<organism evidence="1 2">
    <name type="scientific">Arabis alpina</name>
    <name type="common">Alpine rock-cress</name>
    <dbReference type="NCBI Taxonomy" id="50452"/>
    <lineage>
        <taxon>Eukaryota</taxon>
        <taxon>Viridiplantae</taxon>
        <taxon>Streptophyta</taxon>
        <taxon>Embryophyta</taxon>
        <taxon>Tracheophyta</taxon>
        <taxon>Spermatophyta</taxon>
        <taxon>Magnoliopsida</taxon>
        <taxon>eudicotyledons</taxon>
        <taxon>Gunneridae</taxon>
        <taxon>Pentapetalae</taxon>
        <taxon>rosids</taxon>
        <taxon>malvids</taxon>
        <taxon>Brassicales</taxon>
        <taxon>Brassicaceae</taxon>
        <taxon>Arabideae</taxon>
        <taxon>Arabis</taxon>
    </lineage>
</organism>
<dbReference type="Gramene" id="KFK23509">
    <property type="protein sequence ID" value="KFK23509"/>
    <property type="gene ID" value="AALP_AAs72514U000100"/>
</dbReference>
<evidence type="ECO:0000313" key="1">
    <source>
        <dbReference type="EMBL" id="KFK23509.1"/>
    </source>
</evidence>
<reference evidence="2" key="1">
    <citation type="journal article" date="2015" name="Nat. Plants">
        <title>Genome expansion of Arabis alpina linked with retrotransposition and reduced symmetric DNA methylation.</title>
        <authorList>
            <person name="Willing E.M."/>
            <person name="Rawat V."/>
            <person name="Mandakova T."/>
            <person name="Maumus F."/>
            <person name="James G.V."/>
            <person name="Nordstroem K.J."/>
            <person name="Becker C."/>
            <person name="Warthmann N."/>
            <person name="Chica C."/>
            <person name="Szarzynska B."/>
            <person name="Zytnicki M."/>
            <person name="Albani M.C."/>
            <person name="Kiefer C."/>
            <person name="Bergonzi S."/>
            <person name="Castaings L."/>
            <person name="Mateos J.L."/>
            <person name="Berns M.C."/>
            <person name="Bujdoso N."/>
            <person name="Piofczyk T."/>
            <person name="de Lorenzo L."/>
            <person name="Barrero-Sicilia C."/>
            <person name="Mateos I."/>
            <person name="Piednoel M."/>
            <person name="Hagmann J."/>
            <person name="Chen-Min-Tao R."/>
            <person name="Iglesias-Fernandez R."/>
            <person name="Schuster S.C."/>
            <person name="Alonso-Blanco C."/>
            <person name="Roudier F."/>
            <person name="Carbonero P."/>
            <person name="Paz-Ares J."/>
            <person name="Davis S.J."/>
            <person name="Pecinka A."/>
            <person name="Quesneville H."/>
            <person name="Colot V."/>
            <person name="Lysak M.A."/>
            <person name="Weigel D."/>
            <person name="Coupland G."/>
            <person name="Schneeberger K."/>
        </authorList>
    </citation>
    <scope>NUCLEOTIDE SEQUENCE [LARGE SCALE GENOMIC DNA]</scope>
    <source>
        <strain evidence="2">cv. Pajares</strain>
    </source>
</reference>
<feature type="non-terminal residue" evidence="1">
    <location>
        <position position="1"/>
    </location>
</feature>
<evidence type="ECO:0000313" key="2">
    <source>
        <dbReference type="Proteomes" id="UP000029120"/>
    </source>
</evidence>
<accession>A0A087G0V7</accession>
<gene>
    <name evidence="1" type="ORF">AALP_AAs72514U000100</name>
</gene>
<name>A0A087G0V7_ARAAL</name>
<keyword evidence="2" id="KW-1185">Reference proteome</keyword>
<dbReference type="AlphaFoldDB" id="A0A087G0V7"/>
<dbReference type="Proteomes" id="UP000029120">
    <property type="component" value="Unassembled WGS sequence"/>
</dbReference>
<proteinExistence type="predicted"/>
<protein>
    <submittedName>
        <fullName evidence="1">Uncharacterized protein</fullName>
    </submittedName>
</protein>
<sequence>EALERDALALQRVKKDYEDKVSKLKSWCAKAEGETVRLRGELSSASDLQRSRIDAAVAEARDETTRSFVERTSEVAGLLVEIGGKAQNDMLNLTEIDANLEFIGLLQGSDPPDLPTEVETLRQRRQPIYDAHDVFADLFASVRRVLEIPTTPTGTVGDDVELSDEDVVEATGGEGADD</sequence>